<evidence type="ECO:0000256" key="1">
    <source>
        <dbReference type="ARBA" id="ARBA00035112"/>
    </source>
</evidence>
<dbReference type="PANTHER" id="PTHR33365">
    <property type="entry name" value="YALI0B05434P"/>
    <property type="match status" value="1"/>
</dbReference>
<keyword evidence="3" id="KW-1185">Reference proteome</keyword>
<evidence type="ECO:0000313" key="3">
    <source>
        <dbReference type="Proteomes" id="UP001219355"/>
    </source>
</evidence>
<dbReference type="PANTHER" id="PTHR33365:SF13">
    <property type="entry name" value="TAT PATHWAY SIGNAL SEQUENCE"/>
    <property type="match status" value="1"/>
</dbReference>
<dbReference type="Proteomes" id="UP001219355">
    <property type="component" value="Chromosome 2"/>
</dbReference>
<gene>
    <name evidence="2" type="ORF">PRK78_003850</name>
</gene>
<accession>A0AAF0DGZ2</accession>
<reference evidence="2" key="1">
    <citation type="submission" date="2023-03" db="EMBL/GenBank/DDBJ databases">
        <title>Emydomyces testavorans Genome Sequence.</title>
        <authorList>
            <person name="Hoyer L."/>
        </authorList>
    </citation>
    <scope>NUCLEOTIDE SEQUENCE</scope>
    <source>
        <strain evidence="2">16-2883</strain>
    </source>
</reference>
<comment type="similarity">
    <text evidence="1">Belongs to the ustYa family.</text>
</comment>
<organism evidence="2 3">
    <name type="scientific">Emydomyces testavorans</name>
    <dbReference type="NCBI Taxonomy" id="2070801"/>
    <lineage>
        <taxon>Eukaryota</taxon>
        <taxon>Fungi</taxon>
        <taxon>Dikarya</taxon>
        <taxon>Ascomycota</taxon>
        <taxon>Pezizomycotina</taxon>
        <taxon>Eurotiomycetes</taxon>
        <taxon>Eurotiomycetidae</taxon>
        <taxon>Onygenales</taxon>
        <taxon>Nannizziopsiaceae</taxon>
        <taxon>Emydomyces</taxon>
    </lineage>
</organism>
<dbReference type="InterPro" id="IPR021765">
    <property type="entry name" value="UstYa-like"/>
</dbReference>
<protein>
    <submittedName>
        <fullName evidence="2">Uncharacterized protein</fullName>
    </submittedName>
</protein>
<evidence type="ECO:0000313" key="2">
    <source>
        <dbReference type="EMBL" id="WEW58382.1"/>
    </source>
</evidence>
<dbReference type="AlphaFoldDB" id="A0AAF0DGZ2"/>
<proteinExistence type="inferred from homology"/>
<sequence>MLKDISVSYDTVQFNGSFSHESIYRQVASPEVDEAWLALGAECTVHPSLHFAESRDLTKGVVADAAIIIPENEAEHYGIQRGQVKRPEEKGGGFFANVEVLHHLHCLLREQIQNLLRQTSHFDYDYYQKQGKGAFSNSQDVVRKHAGHCLDILRQHIMCTADIGVFGQWWVKGIGPFVDFNTKHKCKNFEEIRKWAEKRQIPDQEGYAKQRADDVVLDEIP</sequence>
<dbReference type="EMBL" id="CP120628">
    <property type="protein sequence ID" value="WEW58382.1"/>
    <property type="molecule type" value="Genomic_DNA"/>
</dbReference>
<dbReference type="GO" id="GO:0043386">
    <property type="term" value="P:mycotoxin biosynthetic process"/>
    <property type="evidence" value="ECO:0007669"/>
    <property type="project" value="InterPro"/>
</dbReference>
<name>A0AAF0DGZ2_9EURO</name>
<dbReference type="Pfam" id="PF11807">
    <property type="entry name" value="UstYa"/>
    <property type="match status" value="1"/>
</dbReference>